<protein>
    <submittedName>
        <fullName evidence="1">Uncharacterized protein</fullName>
    </submittedName>
</protein>
<name>A0A6B9SZ16_9CAUD</name>
<dbReference type="Proteomes" id="UP000464957">
    <property type="component" value="Segment"/>
</dbReference>
<gene>
    <name evidence="1" type="ORF">VH12019_00105</name>
</gene>
<reference evidence="1 2" key="1">
    <citation type="submission" date="2019-12" db="EMBL/GenBank/DDBJ databases">
        <authorList>
            <person name="Harris M."/>
            <person name="Ho T.C."/>
            <person name="Fruchtman H."/>
            <person name="Garin M."/>
            <person name="Kubatin V."/>
            <person name="Lu T."/>
            <person name="Xue L."/>
            <person name="Marr M.T."/>
        </authorList>
    </citation>
    <scope>NUCLEOTIDE SEQUENCE [LARGE SCALE GENOMIC DNA]</scope>
</reference>
<evidence type="ECO:0000313" key="1">
    <source>
        <dbReference type="EMBL" id="QHJ74432.1"/>
    </source>
</evidence>
<sequence>MLRTNIAIEELKIRMHPFDQVANANNDDSSVRDWRQIPDVANDNILKNSVLPSWVIREFHWRDISFNQPSMGDLPVEYKTEAGEIGKCQSHYLGELDDCKFWRPDIVSLNAQFIDSKDVDKALAELQAVDVFDASQGFADGRPDPVSHNEHGITDDELEAAIVEAEMAAAVDALKVESQSLFDPDHVYYMNEKYYIIGDDPFDENYCYALNAAKYPQRIAKSQLVTDEQYKEAEVLKSQFPQMWTAQDYAKLAKFIRSKK</sequence>
<accession>A0A6B9SZ16</accession>
<organism evidence="1 2">
    <name type="scientific">Vibrio phage VH1_2019</name>
    <dbReference type="NCBI Taxonomy" id="2686307"/>
    <lineage>
        <taxon>Viruses</taxon>
        <taxon>Duplodnaviria</taxon>
        <taxon>Heunggongvirae</taxon>
        <taxon>Uroviricota</taxon>
        <taxon>Caudoviricetes</taxon>
        <taxon>Pantevenvirales</taxon>
        <taxon>Straboviridae</taxon>
        <taxon>Schizotequatrovirus</taxon>
        <taxon>Schizotequatrovirus KVP40</taxon>
    </lineage>
</organism>
<proteinExistence type="predicted"/>
<dbReference type="EMBL" id="MN794232">
    <property type="protein sequence ID" value="QHJ74432.1"/>
    <property type="molecule type" value="Genomic_DNA"/>
</dbReference>
<evidence type="ECO:0000313" key="2">
    <source>
        <dbReference type="Proteomes" id="UP000464957"/>
    </source>
</evidence>